<dbReference type="InterPro" id="IPR025751">
    <property type="entry name" value="RsbRD_N_dom"/>
</dbReference>
<dbReference type="InterPro" id="IPR051448">
    <property type="entry name" value="CdaR-like_regulators"/>
</dbReference>
<dbReference type="Proteomes" id="UP000008363">
    <property type="component" value="Unassembled WGS sequence"/>
</dbReference>
<dbReference type="eggNOG" id="COG2508">
    <property type="taxonomic scope" value="Bacteria"/>
</dbReference>
<feature type="domain" description="RsbT co-antagonist protein RsbRD N-terminal" evidence="3">
    <location>
        <begin position="22"/>
        <end position="166"/>
    </location>
</feature>
<dbReference type="InterPro" id="IPR041522">
    <property type="entry name" value="CdaR_GGDEF"/>
</dbReference>
<feature type="domain" description="PucR C-terminal helix-turn-helix" evidence="2">
    <location>
        <begin position="342"/>
        <end position="397"/>
    </location>
</feature>
<feature type="domain" description="CdaR GGDEF-like" evidence="4">
    <location>
        <begin position="185"/>
        <end position="289"/>
    </location>
</feature>
<dbReference type="Pfam" id="PF13556">
    <property type="entry name" value="HTH_30"/>
    <property type="match status" value="1"/>
</dbReference>
<dbReference type="Gene3D" id="1.10.10.2840">
    <property type="entry name" value="PucR C-terminal helix-turn-helix domain"/>
    <property type="match status" value="1"/>
</dbReference>
<evidence type="ECO:0000259" key="4">
    <source>
        <dbReference type="Pfam" id="PF17853"/>
    </source>
</evidence>
<name>K6VVC4_9ACTN</name>
<evidence type="ECO:0000313" key="5">
    <source>
        <dbReference type="EMBL" id="GAB90810.1"/>
    </source>
</evidence>
<dbReference type="RefSeq" id="WP_006333893.1">
    <property type="nucleotide sequence ID" value="NZ_BAHC01000118.1"/>
</dbReference>
<dbReference type="InterPro" id="IPR025736">
    <property type="entry name" value="PucR_C-HTH_dom"/>
</dbReference>
<evidence type="ECO:0000259" key="2">
    <source>
        <dbReference type="Pfam" id="PF13556"/>
    </source>
</evidence>
<dbReference type="EMBL" id="BAHC01000118">
    <property type="protein sequence ID" value="GAB90810.1"/>
    <property type="molecule type" value="Genomic_DNA"/>
</dbReference>
<dbReference type="PANTHER" id="PTHR33744">
    <property type="entry name" value="CARBOHYDRATE DIACID REGULATOR"/>
    <property type="match status" value="1"/>
</dbReference>
<accession>K6VVC4</accession>
<dbReference type="PANTHER" id="PTHR33744:SF1">
    <property type="entry name" value="DNA-BINDING TRANSCRIPTIONAL ACTIVATOR ADER"/>
    <property type="match status" value="1"/>
</dbReference>
<proteinExistence type="inferred from homology"/>
<dbReference type="STRING" id="1108045.GORHZ_118_00260"/>
<dbReference type="Pfam" id="PF14361">
    <property type="entry name" value="RsbRD_N"/>
    <property type="match status" value="1"/>
</dbReference>
<keyword evidence="6" id="KW-1185">Reference proteome</keyword>
<sequence>MSEAETQLIADLTARMLGELDDLVDAMNDAEAQIVPPLVADRAIAEEMSASNRANVEVVLKHVRDDPLGVGPAEPPPEAFDVVRTVVRRGLEMDVVFEAYRRGQTVVWQRFMELAPTVAPPGPELVAVIGRFAEVMFSYIDVVLIALVAEAQRLREEMLGGALARRTETVRLILDGAPIDERVASGRLGYELSRRHTALVMWLDGSAGDDGALESIATSMAQATGARPPLTIVAGVRTMWAWIASEGQPSMAALARAMRRAPATMRVAVGPTLTGLAGFRASHADALVVERIIGDNTGGERLVSFADVAPIVPIARDEQEAARFVADTLGALAADDERGERLRATLRVFLSEADNASLAAQRLHTHRNTVLQRVGKATELLGHPLGDRRLAVMTALEIAHLLGPKVLIGRRGGR</sequence>
<gene>
    <name evidence="5" type="ORF">GORHZ_118_00260</name>
</gene>
<dbReference type="Pfam" id="PF17853">
    <property type="entry name" value="GGDEF_2"/>
    <property type="match status" value="1"/>
</dbReference>
<comment type="similarity">
    <text evidence="1">Belongs to the CdaR family.</text>
</comment>
<dbReference type="InterPro" id="IPR042070">
    <property type="entry name" value="PucR_C-HTH_sf"/>
</dbReference>
<evidence type="ECO:0008006" key="7">
    <source>
        <dbReference type="Google" id="ProtNLM"/>
    </source>
</evidence>
<comment type="caution">
    <text evidence="5">The sequence shown here is derived from an EMBL/GenBank/DDBJ whole genome shotgun (WGS) entry which is preliminary data.</text>
</comment>
<evidence type="ECO:0000259" key="3">
    <source>
        <dbReference type="Pfam" id="PF14361"/>
    </source>
</evidence>
<evidence type="ECO:0000313" key="6">
    <source>
        <dbReference type="Proteomes" id="UP000008363"/>
    </source>
</evidence>
<reference evidence="5 6" key="1">
    <citation type="submission" date="2012-08" db="EMBL/GenBank/DDBJ databases">
        <title>Whole genome shotgun sequence of Gordonia rhizosphera NBRC 16068.</title>
        <authorList>
            <person name="Takarada H."/>
            <person name="Isaki S."/>
            <person name="Hosoyama A."/>
            <person name="Tsuchikane K."/>
            <person name="Katsumata H."/>
            <person name="Baba S."/>
            <person name="Ohji S."/>
            <person name="Yamazaki S."/>
            <person name="Fujita N."/>
        </authorList>
    </citation>
    <scope>NUCLEOTIDE SEQUENCE [LARGE SCALE GENOMIC DNA]</scope>
    <source>
        <strain evidence="5 6">NBRC 16068</strain>
    </source>
</reference>
<protein>
    <recommendedName>
        <fullName evidence="7">CdaR family transcriptional regulator</fullName>
    </recommendedName>
</protein>
<dbReference type="AlphaFoldDB" id="K6VVC4"/>
<organism evidence="5 6">
    <name type="scientific">Gordonia rhizosphera NBRC 16068</name>
    <dbReference type="NCBI Taxonomy" id="1108045"/>
    <lineage>
        <taxon>Bacteria</taxon>
        <taxon>Bacillati</taxon>
        <taxon>Actinomycetota</taxon>
        <taxon>Actinomycetes</taxon>
        <taxon>Mycobacteriales</taxon>
        <taxon>Gordoniaceae</taxon>
        <taxon>Gordonia</taxon>
    </lineage>
</organism>
<evidence type="ECO:0000256" key="1">
    <source>
        <dbReference type="ARBA" id="ARBA00006754"/>
    </source>
</evidence>